<gene>
    <name evidence="5" type="ORF">EDD59_10879</name>
</gene>
<dbReference type="InterPro" id="IPR050166">
    <property type="entry name" value="ABC_transporter_ATP-bind"/>
</dbReference>
<evidence type="ECO:0000313" key="6">
    <source>
        <dbReference type="Proteomes" id="UP000295726"/>
    </source>
</evidence>
<dbReference type="GO" id="GO:0016887">
    <property type="term" value="F:ATP hydrolysis activity"/>
    <property type="evidence" value="ECO:0007669"/>
    <property type="project" value="InterPro"/>
</dbReference>
<protein>
    <submittedName>
        <fullName evidence="5">NitT/TauT family transport system ATP-binding protein</fullName>
    </submittedName>
</protein>
<proteinExistence type="predicted"/>
<dbReference type="Proteomes" id="UP000295726">
    <property type="component" value="Unassembled WGS sequence"/>
</dbReference>
<dbReference type="InterPro" id="IPR027417">
    <property type="entry name" value="P-loop_NTPase"/>
</dbReference>
<dbReference type="Gene3D" id="3.40.50.300">
    <property type="entry name" value="P-loop containing nucleotide triphosphate hydrolases"/>
    <property type="match status" value="1"/>
</dbReference>
<sequence>MEPIVLYKVCKSFDEKTVLQELSMNIPQGETTALMASSGQGKTTLLRILMGLEQVDSGYISGMEGLQKSAVFQEDRLCENLNPIANIRLTNPSLSYIQILEAMHEMKLFDCEHQAAAELSGGMRRRVAILRALLAEWDILFLDEPFKGLDAETKRQVMAVTCRLCRERTVLLVTHDLSEAKAMAASGLISW</sequence>
<evidence type="ECO:0000313" key="5">
    <source>
        <dbReference type="EMBL" id="TCS79493.1"/>
    </source>
</evidence>
<comment type="caution">
    <text evidence="5">The sequence shown here is derived from an EMBL/GenBank/DDBJ whole genome shotgun (WGS) entry which is preliminary data.</text>
</comment>
<keyword evidence="2" id="KW-0547">Nucleotide-binding</keyword>
<dbReference type="PANTHER" id="PTHR42788:SF13">
    <property type="entry name" value="ALIPHATIC SULFONATES IMPORT ATP-BINDING PROTEIN SSUB"/>
    <property type="match status" value="1"/>
</dbReference>
<dbReference type="SUPFAM" id="SSF52540">
    <property type="entry name" value="P-loop containing nucleoside triphosphate hydrolases"/>
    <property type="match status" value="1"/>
</dbReference>
<dbReference type="PANTHER" id="PTHR42788">
    <property type="entry name" value="TAURINE IMPORT ATP-BINDING PROTEIN-RELATED"/>
    <property type="match status" value="1"/>
</dbReference>
<dbReference type="PROSITE" id="PS50893">
    <property type="entry name" value="ABC_TRANSPORTER_2"/>
    <property type="match status" value="1"/>
</dbReference>
<keyword evidence="3 5" id="KW-0067">ATP-binding</keyword>
<dbReference type="InterPro" id="IPR003593">
    <property type="entry name" value="AAA+_ATPase"/>
</dbReference>
<evidence type="ECO:0000256" key="1">
    <source>
        <dbReference type="ARBA" id="ARBA00022448"/>
    </source>
</evidence>
<dbReference type="SMART" id="SM00382">
    <property type="entry name" value="AAA"/>
    <property type="match status" value="1"/>
</dbReference>
<keyword evidence="1" id="KW-0813">Transport</keyword>
<dbReference type="InterPro" id="IPR003439">
    <property type="entry name" value="ABC_transporter-like_ATP-bd"/>
</dbReference>
<evidence type="ECO:0000256" key="3">
    <source>
        <dbReference type="ARBA" id="ARBA00022840"/>
    </source>
</evidence>
<organism evidence="5 6">
    <name type="scientific">Muricomes intestini</name>
    <dbReference type="NCBI Taxonomy" id="1796634"/>
    <lineage>
        <taxon>Bacteria</taxon>
        <taxon>Bacillati</taxon>
        <taxon>Bacillota</taxon>
        <taxon>Clostridia</taxon>
        <taxon>Lachnospirales</taxon>
        <taxon>Lachnospiraceae</taxon>
        <taxon>Muricomes</taxon>
    </lineage>
</organism>
<dbReference type="PROSITE" id="PS00211">
    <property type="entry name" value="ABC_TRANSPORTER_1"/>
    <property type="match status" value="1"/>
</dbReference>
<accession>A0A4R3K9F7</accession>
<evidence type="ECO:0000256" key="2">
    <source>
        <dbReference type="ARBA" id="ARBA00022741"/>
    </source>
</evidence>
<dbReference type="AlphaFoldDB" id="A0A4R3K9F7"/>
<dbReference type="GO" id="GO:0005524">
    <property type="term" value="F:ATP binding"/>
    <property type="evidence" value="ECO:0007669"/>
    <property type="project" value="UniProtKB-KW"/>
</dbReference>
<keyword evidence="6" id="KW-1185">Reference proteome</keyword>
<feature type="domain" description="ABC transporter" evidence="4">
    <location>
        <begin position="4"/>
        <end position="189"/>
    </location>
</feature>
<dbReference type="EMBL" id="SLZZ01000008">
    <property type="protein sequence ID" value="TCS79493.1"/>
    <property type="molecule type" value="Genomic_DNA"/>
</dbReference>
<dbReference type="InterPro" id="IPR017871">
    <property type="entry name" value="ABC_transporter-like_CS"/>
</dbReference>
<evidence type="ECO:0000259" key="4">
    <source>
        <dbReference type="PROSITE" id="PS50893"/>
    </source>
</evidence>
<reference evidence="5 6" key="1">
    <citation type="submission" date="2019-03" db="EMBL/GenBank/DDBJ databases">
        <title>Genomic Encyclopedia of Type Strains, Phase IV (KMG-IV): sequencing the most valuable type-strain genomes for metagenomic binning, comparative biology and taxonomic classification.</title>
        <authorList>
            <person name="Goeker M."/>
        </authorList>
    </citation>
    <scope>NUCLEOTIDE SEQUENCE [LARGE SCALE GENOMIC DNA]</scope>
    <source>
        <strain evidence="5 6">DSM 29489</strain>
    </source>
</reference>
<dbReference type="OrthoDB" id="9801958at2"/>
<dbReference type="RefSeq" id="WP_132380502.1">
    <property type="nucleotide sequence ID" value="NZ_DAISCH010000240.1"/>
</dbReference>
<name>A0A4R3K9F7_9FIRM</name>
<dbReference type="Pfam" id="PF00005">
    <property type="entry name" value="ABC_tran"/>
    <property type="match status" value="1"/>
</dbReference>